<name>A0A225NI47_9RHOB</name>
<gene>
    <name evidence="1" type="ORF">ATO3_11300</name>
</gene>
<dbReference type="EMBL" id="AQQR01000004">
    <property type="protein sequence ID" value="OWU73280.1"/>
    <property type="molecule type" value="Genomic_DNA"/>
</dbReference>
<sequence>MTRSDVRCVLILGSAPSAPACRAWPRERFDAIVAINNAWALRDDFTHLIYPDDFPPDRLPPGLAPGQLRVTSDDYVPEQNRFGGVLYAGGTMAFTAGYWALGALRPDVLAFFGCDMVYPGAGRTHFYGTGAADPLRDDISLRNLEAKSARLTLLAAEAGCHAVNLSEEPHSRLVMPRLAPDRLPEVLPQLAARPPRRATDALQPAHRREAELGYVVSHGRYWEESDRFDPAEIDRLDQLWLQAWTSTRPRPAEAPTA</sequence>
<reference evidence="1 2" key="1">
    <citation type="submission" date="2013-04" db="EMBL/GenBank/DDBJ databases">
        <title>Oceanicola sp. 22II1-22F33 Genome Sequencing.</title>
        <authorList>
            <person name="Lai Q."/>
            <person name="Li G."/>
            <person name="Shao Z."/>
        </authorList>
    </citation>
    <scope>NUCLEOTIDE SEQUENCE [LARGE SCALE GENOMIC DNA]</scope>
    <source>
        <strain evidence="1 2">22II1-22F33</strain>
    </source>
</reference>
<proteinExistence type="predicted"/>
<dbReference type="Proteomes" id="UP000215377">
    <property type="component" value="Unassembled WGS sequence"/>
</dbReference>
<organism evidence="1 2">
    <name type="scientific">Marinibacterium profundimaris</name>
    <dbReference type="NCBI Taxonomy" id="1679460"/>
    <lineage>
        <taxon>Bacteria</taxon>
        <taxon>Pseudomonadati</taxon>
        <taxon>Pseudomonadota</taxon>
        <taxon>Alphaproteobacteria</taxon>
        <taxon>Rhodobacterales</taxon>
        <taxon>Paracoccaceae</taxon>
        <taxon>Marinibacterium</taxon>
    </lineage>
</organism>
<accession>A0A225NI47</accession>
<dbReference type="OrthoDB" id="6638257at2"/>
<keyword evidence="2" id="KW-1185">Reference proteome</keyword>
<evidence type="ECO:0000313" key="2">
    <source>
        <dbReference type="Proteomes" id="UP000215377"/>
    </source>
</evidence>
<dbReference type="AlphaFoldDB" id="A0A225NI47"/>
<dbReference type="RefSeq" id="WP_088649982.1">
    <property type="nucleotide sequence ID" value="NZ_AQQR01000004.1"/>
</dbReference>
<protein>
    <submittedName>
        <fullName evidence="1">Uncharacterized protein</fullName>
    </submittedName>
</protein>
<evidence type="ECO:0000313" key="1">
    <source>
        <dbReference type="EMBL" id="OWU73280.1"/>
    </source>
</evidence>
<comment type="caution">
    <text evidence="1">The sequence shown here is derived from an EMBL/GenBank/DDBJ whole genome shotgun (WGS) entry which is preliminary data.</text>
</comment>